<comment type="caution">
    <text evidence="2">The sequence shown here is derived from an EMBL/GenBank/DDBJ whole genome shotgun (WGS) entry which is preliminary data.</text>
</comment>
<feature type="transmembrane region" description="Helical" evidence="1">
    <location>
        <begin position="154"/>
        <end position="172"/>
    </location>
</feature>
<keyword evidence="1" id="KW-0472">Membrane</keyword>
<proteinExistence type="predicted"/>
<gene>
    <name evidence="2" type="ORF">EZS27_041260</name>
</gene>
<keyword evidence="1" id="KW-1133">Transmembrane helix</keyword>
<name>A0A5J4PEV5_9ZZZZ</name>
<keyword evidence="1" id="KW-0812">Transmembrane</keyword>
<feature type="non-terminal residue" evidence="2">
    <location>
        <position position="1"/>
    </location>
</feature>
<organism evidence="2">
    <name type="scientific">termite gut metagenome</name>
    <dbReference type="NCBI Taxonomy" id="433724"/>
    <lineage>
        <taxon>unclassified sequences</taxon>
        <taxon>metagenomes</taxon>
        <taxon>organismal metagenomes</taxon>
    </lineage>
</organism>
<dbReference type="EMBL" id="SNRY01009430">
    <property type="protein sequence ID" value="KAA6307074.1"/>
    <property type="molecule type" value="Genomic_DNA"/>
</dbReference>
<feature type="non-terminal residue" evidence="2">
    <location>
        <position position="238"/>
    </location>
</feature>
<dbReference type="AlphaFoldDB" id="A0A5J4PEV5"/>
<evidence type="ECO:0008006" key="3">
    <source>
        <dbReference type="Google" id="ProtNLM"/>
    </source>
</evidence>
<reference evidence="2" key="1">
    <citation type="submission" date="2019-03" db="EMBL/GenBank/DDBJ databases">
        <title>Single cell metagenomics reveals metabolic interactions within the superorganism composed of flagellate Streblomastix strix and complex community of Bacteroidetes bacteria on its surface.</title>
        <authorList>
            <person name="Treitli S.C."/>
            <person name="Kolisko M."/>
            <person name="Husnik F."/>
            <person name="Keeling P."/>
            <person name="Hampl V."/>
        </authorList>
    </citation>
    <scope>NUCLEOTIDE SEQUENCE</scope>
    <source>
        <strain evidence="2">STM</strain>
    </source>
</reference>
<sequence>IDKLRESMGDVVNSAGETDAALSYSANSVQKATEVWNQFKNIGTEVGELILPLISAGLSIAGTVLGGVSTGLSFVVSLFRSWFSLLSQGNPVMLGLTAAVAAYTLALGINYALTQQSVILAGIKKVADIAQTVATWGLTAASEALNATFLASPLGWIALAVGAVVTVVTLCWQKFEGFRVAVLGVWEVIKEFGGTLLDSVVKPFKQVLSGIGGVCSAIVNLVKGNFSEAAAAKSGFAD</sequence>
<feature type="transmembrane region" description="Helical" evidence="1">
    <location>
        <begin position="91"/>
        <end position="113"/>
    </location>
</feature>
<feature type="transmembrane region" description="Helical" evidence="1">
    <location>
        <begin position="49"/>
        <end position="79"/>
    </location>
</feature>
<evidence type="ECO:0000313" key="2">
    <source>
        <dbReference type="EMBL" id="KAA6307074.1"/>
    </source>
</evidence>
<accession>A0A5J4PEV5</accession>
<evidence type="ECO:0000256" key="1">
    <source>
        <dbReference type="SAM" id="Phobius"/>
    </source>
</evidence>
<protein>
    <recommendedName>
        <fullName evidence="3">Phage tail tape measure protein</fullName>
    </recommendedName>
</protein>